<keyword evidence="2" id="KW-1185">Reference proteome</keyword>
<gene>
    <name evidence="1" type="ORF">PMEA_00018207</name>
</gene>
<accession>A0AAU9X5M0</accession>
<reference evidence="1 2" key="1">
    <citation type="submission" date="2022-05" db="EMBL/GenBank/DDBJ databases">
        <authorList>
            <consortium name="Genoscope - CEA"/>
            <person name="William W."/>
        </authorList>
    </citation>
    <scope>NUCLEOTIDE SEQUENCE [LARGE SCALE GENOMIC DNA]</scope>
</reference>
<name>A0AAU9X5M0_9CNID</name>
<evidence type="ECO:0000313" key="2">
    <source>
        <dbReference type="Proteomes" id="UP001159428"/>
    </source>
</evidence>
<dbReference type="AlphaFoldDB" id="A0AAU9X5M0"/>
<dbReference type="Proteomes" id="UP001159428">
    <property type="component" value="Unassembled WGS sequence"/>
</dbReference>
<sequence length="100" mass="11341">MFLTGNKIPQHIRDLPSGVLNSSFGQMIRPITDSVSVRPSKAHQYPLHHHHQHQEHQNQYLSQEIVPLERLGKGNHLMAGSLWTCCIILLNSFQTSSYAS</sequence>
<proteinExistence type="predicted"/>
<organism evidence="1 2">
    <name type="scientific">Pocillopora meandrina</name>
    <dbReference type="NCBI Taxonomy" id="46732"/>
    <lineage>
        <taxon>Eukaryota</taxon>
        <taxon>Metazoa</taxon>
        <taxon>Cnidaria</taxon>
        <taxon>Anthozoa</taxon>
        <taxon>Hexacorallia</taxon>
        <taxon>Scleractinia</taxon>
        <taxon>Astrocoeniina</taxon>
        <taxon>Pocilloporidae</taxon>
        <taxon>Pocillopora</taxon>
    </lineage>
</organism>
<evidence type="ECO:0000313" key="1">
    <source>
        <dbReference type="EMBL" id="CAH3137667.1"/>
    </source>
</evidence>
<dbReference type="Gene3D" id="3.90.1720.30">
    <property type="entry name" value="PPPDE domains"/>
    <property type="match status" value="1"/>
</dbReference>
<dbReference type="InterPro" id="IPR042266">
    <property type="entry name" value="PPPDE_sf"/>
</dbReference>
<comment type="caution">
    <text evidence="1">The sequence shown here is derived from an EMBL/GenBank/DDBJ whole genome shotgun (WGS) entry which is preliminary data.</text>
</comment>
<dbReference type="EMBL" id="CALNXJ010000031">
    <property type="protein sequence ID" value="CAH3137667.1"/>
    <property type="molecule type" value="Genomic_DNA"/>
</dbReference>
<protein>
    <submittedName>
        <fullName evidence="1">Uncharacterized protein</fullName>
    </submittedName>
</protein>